<dbReference type="AlphaFoldDB" id="A0A099WYS9"/>
<dbReference type="RefSeq" id="WP_018966143.1">
    <property type="nucleotide sequence ID" value="NZ_JQJE01000033.1"/>
</dbReference>
<proteinExistence type="predicted"/>
<feature type="transmembrane region" description="Helical" evidence="1">
    <location>
        <begin position="33"/>
        <end position="53"/>
    </location>
</feature>
<dbReference type="PANTHER" id="PTHR35804">
    <property type="entry name" value="LYSINE EXPORTER LYSO"/>
    <property type="match status" value="1"/>
</dbReference>
<protein>
    <submittedName>
        <fullName evidence="2">Membrane protein</fullName>
    </submittedName>
</protein>
<organism evidence="2 3">
    <name type="scientific">Porphyromonas gulae</name>
    <dbReference type="NCBI Taxonomy" id="111105"/>
    <lineage>
        <taxon>Bacteria</taxon>
        <taxon>Pseudomonadati</taxon>
        <taxon>Bacteroidota</taxon>
        <taxon>Bacteroidia</taxon>
        <taxon>Bacteroidales</taxon>
        <taxon>Porphyromonadaceae</taxon>
        <taxon>Porphyromonas</taxon>
    </lineage>
</organism>
<keyword evidence="1" id="KW-0472">Membrane</keyword>
<dbReference type="EMBL" id="JRAI01000003">
    <property type="protein sequence ID" value="KGN88150.1"/>
    <property type="molecule type" value="Genomic_DNA"/>
</dbReference>
<dbReference type="Proteomes" id="UP000030130">
    <property type="component" value="Unassembled WGS sequence"/>
</dbReference>
<dbReference type="PANTHER" id="PTHR35804:SF1">
    <property type="entry name" value="LYSINE EXPORTER LYSO"/>
    <property type="match status" value="1"/>
</dbReference>
<reference evidence="2 3" key="1">
    <citation type="submission" date="2014-08" db="EMBL/GenBank/DDBJ databases">
        <title>Porphyromonas gulae strain:COT-052_OH1451 Genome sequencing.</title>
        <authorList>
            <person name="Wallis C."/>
            <person name="Deusch O."/>
            <person name="O'Flynn C."/>
            <person name="Davis I."/>
            <person name="Jospin G."/>
            <person name="Darling A.E."/>
            <person name="Coil D.A."/>
            <person name="Alexiev A."/>
            <person name="Horsfall A."/>
            <person name="Kirkwood N."/>
            <person name="Harris S."/>
            <person name="Eisen J.A."/>
        </authorList>
    </citation>
    <scope>NUCLEOTIDE SEQUENCE [LARGE SCALE GENOMIC DNA]</scope>
    <source>
        <strain evidence="3">COT-052 OH1451</strain>
    </source>
</reference>
<sequence length="204" mass="21917">MKGSLVIILFLLGGALCGYVEVFPQEIVDQGWSAYALGALMFGVGLSIGHNPILLRSFRQIRPILFFLPLATIMGTLCASALVSLLLPHSSMAQSLAIGSGFGYYSLSSIFITEYRGAEAGTIALLSNIIREVIALLVAPVLVRFFGRLAPIAAAGATSMDTTLPIIVRCSGSDYTIVSIYHGFIVDFSVPFLVSFFCSSLFFW</sequence>
<dbReference type="eggNOG" id="COG2431">
    <property type="taxonomic scope" value="Bacteria"/>
</dbReference>
<dbReference type="GO" id="GO:0015661">
    <property type="term" value="F:L-lysine efflux transmembrane transporter activity"/>
    <property type="evidence" value="ECO:0007669"/>
    <property type="project" value="InterPro"/>
</dbReference>
<feature type="transmembrane region" description="Helical" evidence="1">
    <location>
        <begin position="180"/>
        <end position="203"/>
    </location>
</feature>
<evidence type="ECO:0000313" key="3">
    <source>
        <dbReference type="Proteomes" id="UP000030130"/>
    </source>
</evidence>
<dbReference type="OrthoDB" id="371078at2"/>
<gene>
    <name evidence="2" type="ORF">HR08_00695</name>
</gene>
<dbReference type="Pfam" id="PF03956">
    <property type="entry name" value="Lys_export"/>
    <property type="match status" value="1"/>
</dbReference>
<keyword evidence="1" id="KW-0812">Transmembrane</keyword>
<evidence type="ECO:0000256" key="1">
    <source>
        <dbReference type="SAM" id="Phobius"/>
    </source>
</evidence>
<dbReference type="GeneID" id="57239029"/>
<evidence type="ECO:0000313" key="2">
    <source>
        <dbReference type="EMBL" id="KGN88150.1"/>
    </source>
</evidence>
<name>A0A099WYS9_9PORP</name>
<accession>A0A099WYS9</accession>
<dbReference type="InterPro" id="IPR005642">
    <property type="entry name" value="LysO"/>
</dbReference>
<comment type="caution">
    <text evidence="2">The sequence shown here is derived from an EMBL/GenBank/DDBJ whole genome shotgun (WGS) entry which is preliminary data.</text>
</comment>
<feature type="transmembrane region" description="Helical" evidence="1">
    <location>
        <begin position="65"/>
        <end position="87"/>
    </location>
</feature>
<dbReference type="GO" id="GO:0005886">
    <property type="term" value="C:plasma membrane"/>
    <property type="evidence" value="ECO:0007669"/>
    <property type="project" value="TreeGrafter"/>
</dbReference>
<keyword evidence="1" id="KW-1133">Transmembrane helix</keyword>
<feature type="transmembrane region" description="Helical" evidence="1">
    <location>
        <begin position="93"/>
        <end position="112"/>
    </location>
</feature>